<accession>A0A8K0G0K1</accession>
<protein>
    <recommendedName>
        <fullName evidence="3">Transposase</fullName>
    </recommendedName>
</protein>
<evidence type="ECO:0008006" key="3">
    <source>
        <dbReference type="Google" id="ProtNLM"/>
    </source>
</evidence>
<evidence type="ECO:0000313" key="1">
    <source>
        <dbReference type="EMBL" id="KAF2887415.1"/>
    </source>
</evidence>
<dbReference type="Proteomes" id="UP000801492">
    <property type="component" value="Unassembled WGS sequence"/>
</dbReference>
<dbReference type="AlphaFoldDB" id="A0A8K0G0K1"/>
<organism evidence="1 2">
    <name type="scientific">Ignelater luminosus</name>
    <name type="common">Cucubano</name>
    <name type="synonym">Pyrophorus luminosus</name>
    <dbReference type="NCBI Taxonomy" id="2038154"/>
    <lineage>
        <taxon>Eukaryota</taxon>
        <taxon>Metazoa</taxon>
        <taxon>Ecdysozoa</taxon>
        <taxon>Arthropoda</taxon>
        <taxon>Hexapoda</taxon>
        <taxon>Insecta</taxon>
        <taxon>Pterygota</taxon>
        <taxon>Neoptera</taxon>
        <taxon>Endopterygota</taxon>
        <taxon>Coleoptera</taxon>
        <taxon>Polyphaga</taxon>
        <taxon>Elateriformia</taxon>
        <taxon>Elateroidea</taxon>
        <taxon>Elateridae</taxon>
        <taxon>Agrypninae</taxon>
        <taxon>Pyrophorini</taxon>
        <taxon>Ignelater</taxon>
    </lineage>
</organism>
<reference evidence="1" key="1">
    <citation type="submission" date="2019-08" db="EMBL/GenBank/DDBJ databases">
        <title>The genome of the North American firefly Photinus pyralis.</title>
        <authorList>
            <consortium name="Photinus pyralis genome working group"/>
            <person name="Fallon T.R."/>
            <person name="Sander Lower S.E."/>
            <person name="Weng J.-K."/>
        </authorList>
    </citation>
    <scope>NUCLEOTIDE SEQUENCE</scope>
    <source>
        <strain evidence="1">TRF0915ILg1</strain>
        <tissue evidence="1">Whole body</tissue>
    </source>
</reference>
<keyword evidence="2" id="KW-1185">Reference proteome</keyword>
<dbReference type="OrthoDB" id="8187571at2759"/>
<dbReference type="EMBL" id="VTPC01083610">
    <property type="protein sequence ID" value="KAF2887415.1"/>
    <property type="molecule type" value="Genomic_DNA"/>
</dbReference>
<evidence type="ECO:0000313" key="2">
    <source>
        <dbReference type="Proteomes" id="UP000801492"/>
    </source>
</evidence>
<sequence length="213" mass="24723">MALIQEEELRKYMEYLRKHLENHNDSGNESEADNDSPKYFSRYIVRQIFTNEEENKLEKYTKRCSGINYRLTYTDIQKLANEFGQTLPNCKISQEWHKKKEANSGWRRGFMLRHKTLTLRKPESTSLSRSAAFNKNTVGRFYDNYVSLLKRYKFPPERIFNLDETGVTTVMKPVKVVSTLGKKQVSQIASAERGELVTFVGIINAVGQSLPPV</sequence>
<comment type="caution">
    <text evidence="1">The sequence shown here is derived from an EMBL/GenBank/DDBJ whole genome shotgun (WGS) entry which is preliminary data.</text>
</comment>
<proteinExistence type="predicted"/>
<name>A0A8K0G0K1_IGNLU</name>
<gene>
    <name evidence="1" type="ORF">ILUMI_18758</name>
</gene>